<dbReference type="AlphaFoldDB" id="A0AAD5Q8S6"/>
<keyword evidence="2" id="KW-1185">Reference proteome</keyword>
<dbReference type="EMBL" id="JAKCXM010000145">
    <property type="protein sequence ID" value="KAJ0400823.1"/>
    <property type="molecule type" value="Genomic_DNA"/>
</dbReference>
<evidence type="ECO:0000313" key="1">
    <source>
        <dbReference type="EMBL" id="KAJ0400823.1"/>
    </source>
</evidence>
<comment type="caution">
    <text evidence="1">The sequence shown here is derived from an EMBL/GenBank/DDBJ whole genome shotgun (WGS) entry which is preliminary data.</text>
</comment>
<reference evidence="1" key="1">
    <citation type="submission" date="2021-12" db="EMBL/GenBank/DDBJ databases">
        <title>Prjna785345.</title>
        <authorList>
            <person name="Rujirawat T."/>
            <person name="Krajaejun T."/>
        </authorList>
    </citation>
    <scope>NUCLEOTIDE SEQUENCE</scope>
    <source>
        <strain evidence="1">Pi057C3</strain>
    </source>
</reference>
<sequence>MGADFSKDGATPLSIACVSAITQCNPIDEARFQAFRRAVNLAVQQEDQLSRRVSRSGSALQFMTARSESMARLEERSGQSLAPKPAWRRARDLHATAFKQALDDSEVASLERSVLERVFVLLDPTGEDVVHAVELLVAAATLMKGDISLRVQYAVEVLQDDIEEGSFSIEHALYLLTTMNTVANYFGDPLVSLPLLESIAADVTQSMGGAEIDSDSRKLAQIVAQHPLVVDYVEPSAHE</sequence>
<proteinExistence type="predicted"/>
<protein>
    <submittedName>
        <fullName evidence="1">Uncharacterized protein</fullName>
    </submittedName>
</protein>
<name>A0AAD5Q8S6_PYTIN</name>
<organism evidence="1 2">
    <name type="scientific">Pythium insidiosum</name>
    <name type="common">Pythiosis disease agent</name>
    <dbReference type="NCBI Taxonomy" id="114742"/>
    <lineage>
        <taxon>Eukaryota</taxon>
        <taxon>Sar</taxon>
        <taxon>Stramenopiles</taxon>
        <taxon>Oomycota</taxon>
        <taxon>Peronosporomycetes</taxon>
        <taxon>Pythiales</taxon>
        <taxon>Pythiaceae</taxon>
        <taxon>Pythium</taxon>
    </lineage>
</organism>
<accession>A0AAD5Q8S6</accession>
<dbReference type="Proteomes" id="UP001209570">
    <property type="component" value="Unassembled WGS sequence"/>
</dbReference>
<gene>
    <name evidence="1" type="ORF">P43SY_008611</name>
</gene>
<evidence type="ECO:0000313" key="2">
    <source>
        <dbReference type="Proteomes" id="UP001209570"/>
    </source>
</evidence>